<proteinExistence type="predicted"/>
<reference evidence="1 2" key="1">
    <citation type="submission" date="2023-07" db="EMBL/GenBank/DDBJ databases">
        <authorList>
            <person name="Lian W.-H."/>
        </authorList>
    </citation>
    <scope>NUCLEOTIDE SEQUENCE [LARGE SCALE GENOMIC DNA]</scope>
    <source>
        <strain evidence="1 2">SYSU DXS3180</strain>
    </source>
</reference>
<comment type="caution">
    <text evidence="1">The sequence shown here is derived from an EMBL/GenBank/DDBJ whole genome shotgun (WGS) entry which is preliminary data.</text>
</comment>
<evidence type="ECO:0000313" key="1">
    <source>
        <dbReference type="EMBL" id="MEX6689613.1"/>
    </source>
</evidence>
<organism evidence="1 2">
    <name type="scientific">Danxiaibacter flavus</name>
    <dbReference type="NCBI Taxonomy" id="3049108"/>
    <lineage>
        <taxon>Bacteria</taxon>
        <taxon>Pseudomonadati</taxon>
        <taxon>Bacteroidota</taxon>
        <taxon>Chitinophagia</taxon>
        <taxon>Chitinophagales</taxon>
        <taxon>Chitinophagaceae</taxon>
        <taxon>Danxiaibacter</taxon>
    </lineage>
</organism>
<keyword evidence="2" id="KW-1185">Reference proteome</keyword>
<dbReference type="Proteomes" id="UP001560573">
    <property type="component" value="Unassembled WGS sequence"/>
</dbReference>
<name>A0ABV3ZM17_9BACT</name>
<evidence type="ECO:0000313" key="2">
    <source>
        <dbReference type="Proteomes" id="UP001560573"/>
    </source>
</evidence>
<sequence>MCNCGNKSAAFIAAQKDGHFSHAGNLQQSRQPAEVKLEYTGRTALTTTGIVTGRTYRFNKPGDILYVDYRDSLTMMNIPVLKRRS</sequence>
<dbReference type="EMBL" id="JAULBC010000006">
    <property type="protein sequence ID" value="MEX6689613.1"/>
    <property type="molecule type" value="Genomic_DNA"/>
</dbReference>
<dbReference type="RefSeq" id="WP_369331020.1">
    <property type="nucleotide sequence ID" value="NZ_JAULBC010000006.1"/>
</dbReference>
<protein>
    <submittedName>
        <fullName evidence="1">Uncharacterized protein</fullName>
    </submittedName>
</protein>
<accession>A0ABV3ZM17</accession>
<gene>
    <name evidence="1" type="ORF">QTN47_19065</name>
</gene>